<evidence type="ECO:0000313" key="2">
    <source>
        <dbReference type="EMBL" id="VDC28144.1"/>
    </source>
</evidence>
<dbReference type="GO" id="GO:0016740">
    <property type="term" value="F:transferase activity"/>
    <property type="evidence" value="ECO:0007669"/>
    <property type="project" value="UniProtKB-KW"/>
</dbReference>
<evidence type="ECO:0000313" key="3">
    <source>
        <dbReference type="Proteomes" id="UP000270468"/>
    </source>
</evidence>
<gene>
    <name evidence="2" type="ORF">FILTAD_01765</name>
</gene>
<dbReference type="InterPro" id="IPR043519">
    <property type="entry name" value="NT_sf"/>
</dbReference>
<dbReference type="SUPFAM" id="SSF81301">
    <property type="entry name" value="Nucleotidyltransferase"/>
    <property type="match status" value="1"/>
</dbReference>
<organism evidence="2 3">
    <name type="scientific">Filibacter tadaridae</name>
    <dbReference type="NCBI Taxonomy" id="2483811"/>
    <lineage>
        <taxon>Bacteria</taxon>
        <taxon>Bacillati</taxon>
        <taxon>Bacillota</taxon>
        <taxon>Bacilli</taxon>
        <taxon>Bacillales</taxon>
        <taxon>Caryophanaceae</taxon>
        <taxon>Filibacter</taxon>
    </lineage>
</organism>
<keyword evidence="2" id="KW-0808">Transferase</keyword>
<reference evidence="2 3" key="1">
    <citation type="submission" date="2018-11" db="EMBL/GenBank/DDBJ databases">
        <authorList>
            <person name="Criscuolo A."/>
        </authorList>
    </citation>
    <scope>NUCLEOTIDE SEQUENCE [LARGE SCALE GENOMIC DNA]</scope>
    <source>
        <strain evidence="2">ATB-66</strain>
    </source>
</reference>
<protein>
    <submittedName>
        <fullName evidence="2">Nucleotidyltransferase domain protein</fullName>
    </submittedName>
</protein>
<dbReference type="AlphaFoldDB" id="A0A3P5X2H1"/>
<name>A0A3P5X2H1_9BACL</name>
<dbReference type="RefSeq" id="WP_238988201.1">
    <property type="nucleotide sequence ID" value="NZ_CBCRXF010000005.1"/>
</dbReference>
<evidence type="ECO:0000259" key="1">
    <source>
        <dbReference type="Pfam" id="PF18765"/>
    </source>
</evidence>
<proteinExistence type="predicted"/>
<dbReference type="Pfam" id="PF18765">
    <property type="entry name" value="Polbeta"/>
    <property type="match status" value="1"/>
</dbReference>
<dbReference type="InterPro" id="IPR041633">
    <property type="entry name" value="Polbeta"/>
</dbReference>
<keyword evidence="3" id="KW-1185">Reference proteome</keyword>
<dbReference type="EMBL" id="UXAV01000041">
    <property type="protein sequence ID" value="VDC28144.1"/>
    <property type="molecule type" value="Genomic_DNA"/>
</dbReference>
<dbReference type="Gene3D" id="3.30.460.10">
    <property type="entry name" value="Beta Polymerase, domain 2"/>
    <property type="match status" value="1"/>
</dbReference>
<sequence length="97" mass="10881">MARMNDKLVNQLQIVANRFPAIETVLLFGSRAHGDYGRNSDIDLAVKTPGITDNDRLAFSGQVENEMDTLLKIDLKRLESASSRLRNETQACYQVIV</sequence>
<dbReference type="CDD" id="cd05403">
    <property type="entry name" value="NT_KNTase_like"/>
    <property type="match status" value="1"/>
</dbReference>
<dbReference type="Proteomes" id="UP000270468">
    <property type="component" value="Unassembled WGS sequence"/>
</dbReference>
<accession>A0A3P5X2H1</accession>
<feature type="domain" description="Polymerase beta nucleotidyltransferase" evidence="1">
    <location>
        <begin position="11"/>
        <end position="96"/>
    </location>
</feature>